<gene>
    <name evidence="2" type="ORF">SSLN_LOCUS2714</name>
</gene>
<protein>
    <submittedName>
        <fullName evidence="2 4">Uncharacterized protein</fullName>
    </submittedName>
</protein>
<feature type="region of interest" description="Disordered" evidence="1">
    <location>
        <begin position="60"/>
        <end position="83"/>
    </location>
</feature>
<dbReference type="EMBL" id="UYSU01032318">
    <property type="protein sequence ID" value="VDL89099.1"/>
    <property type="molecule type" value="Genomic_DNA"/>
</dbReference>
<sequence length="83" mass="8876">MVEFRCIYHDSSKVEVRLCPPYAPRNCGAETVTCAESTALSPPPPPEPGVMTETRRLEAGEDVGGWRGQSAPGRTTTPGSDLT</sequence>
<name>A0A183SER6_SCHSO</name>
<proteinExistence type="predicted"/>
<dbReference type="AlphaFoldDB" id="A0A183SER6"/>
<evidence type="ECO:0000256" key="1">
    <source>
        <dbReference type="SAM" id="MobiDB-lite"/>
    </source>
</evidence>
<dbReference type="Proteomes" id="UP000275846">
    <property type="component" value="Unassembled WGS sequence"/>
</dbReference>
<organism evidence="4">
    <name type="scientific">Schistocephalus solidus</name>
    <name type="common">Tapeworm</name>
    <dbReference type="NCBI Taxonomy" id="70667"/>
    <lineage>
        <taxon>Eukaryota</taxon>
        <taxon>Metazoa</taxon>
        <taxon>Spiralia</taxon>
        <taxon>Lophotrochozoa</taxon>
        <taxon>Platyhelminthes</taxon>
        <taxon>Cestoda</taxon>
        <taxon>Eucestoda</taxon>
        <taxon>Diphyllobothriidea</taxon>
        <taxon>Diphyllobothriidae</taxon>
        <taxon>Schistocephalus</taxon>
    </lineage>
</organism>
<feature type="compositionally biased region" description="Polar residues" evidence="1">
    <location>
        <begin position="72"/>
        <end position="83"/>
    </location>
</feature>
<reference evidence="4" key="1">
    <citation type="submission" date="2016-06" db="UniProtKB">
        <authorList>
            <consortium name="WormBaseParasite"/>
        </authorList>
    </citation>
    <scope>IDENTIFICATION</scope>
</reference>
<dbReference type="WBParaSite" id="SSLN_0000280101-mRNA-1">
    <property type="protein sequence ID" value="SSLN_0000280101-mRNA-1"/>
    <property type="gene ID" value="SSLN_0000280101"/>
</dbReference>
<evidence type="ECO:0000313" key="4">
    <source>
        <dbReference type="WBParaSite" id="SSLN_0000280101-mRNA-1"/>
    </source>
</evidence>
<reference evidence="2 3" key="2">
    <citation type="submission" date="2018-11" db="EMBL/GenBank/DDBJ databases">
        <authorList>
            <consortium name="Pathogen Informatics"/>
        </authorList>
    </citation>
    <scope>NUCLEOTIDE SEQUENCE [LARGE SCALE GENOMIC DNA]</scope>
    <source>
        <strain evidence="2 3">NST_G2</strain>
    </source>
</reference>
<evidence type="ECO:0000313" key="2">
    <source>
        <dbReference type="EMBL" id="VDL89099.1"/>
    </source>
</evidence>
<accession>A0A183SER6</accession>
<keyword evidence="3" id="KW-1185">Reference proteome</keyword>
<evidence type="ECO:0000313" key="3">
    <source>
        <dbReference type="Proteomes" id="UP000275846"/>
    </source>
</evidence>